<evidence type="ECO:0000313" key="9">
    <source>
        <dbReference type="Proteomes" id="UP000007129"/>
    </source>
</evidence>
<dbReference type="PRINTS" id="PR00385">
    <property type="entry name" value="P450"/>
</dbReference>
<dbReference type="OrthoDB" id="1470350at2759"/>
<name>K2S2D9_MACPH</name>
<protein>
    <submittedName>
        <fullName evidence="8">Cytochrome P450</fullName>
    </submittedName>
</protein>
<keyword evidence="7" id="KW-0732">Signal</keyword>
<keyword evidence="6" id="KW-0560">Oxidoreductase</keyword>
<dbReference type="SUPFAM" id="SSF48264">
    <property type="entry name" value="Cytochrome P450"/>
    <property type="match status" value="1"/>
</dbReference>
<evidence type="ECO:0000256" key="5">
    <source>
        <dbReference type="PIRSR" id="PIRSR602401-1"/>
    </source>
</evidence>
<dbReference type="InterPro" id="IPR050121">
    <property type="entry name" value="Cytochrome_P450_monoxygenase"/>
</dbReference>
<dbReference type="PANTHER" id="PTHR24305">
    <property type="entry name" value="CYTOCHROME P450"/>
    <property type="match status" value="1"/>
</dbReference>
<comment type="cofactor">
    <cofactor evidence="1 5">
        <name>heme</name>
        <dbReference type="ChEBI" id="CHEBI:30413"/>
    </cofactor>
</comment>
<dbReference type="HOGENOM" id="CLU_001570_25_2_1"/>
<evidence type="ECO:0000256" key="7">
    <source>
        <dbReference type="SAM" id="SignalP"/>
    </source>
</evidence>
<dbReference type="PROSITE" id="PS00086">
    <property type="entry name" value="CYTOCHROME_P450"/>
    <property type="match status" value="1"/>
</dbReference>
<dbReference type="InParanoid" id="K2S2D9"/>
<dbReference type="PRINTS" id="PR00463">
    <property type="entry name" value="EP450I"/>
</dbReference>
<dbReference type="VEuPathDB" id="FungiDB:MPH_06123"/>
<dbReference type="InterPro" id="IPR001128">
    <property type="entry name" value="Cyt_P450"/>
</dbReference>
<reference evidence="8 9" key="1">
    <citation type="journal article" date="2012" name="BMC Genomics">
        <title>Tools to kill: Genome of one of the most destructive plant pathogenic fungi Macrophomina phaseolina.</title>
        <authorList>
            <person name="Islam M.S."/>
            <person name="Haque M.S."/>
            <person name="Islam M.M."/>
            <person name="Emdad E.M."/>
            <person name="Halim A."/>
            <person name="Hossen Q.M.M."/>
            <person name="Hossain M.Z."/>
            <person name="Ahmed B."/>
            <person name="Rahim S."/>
            <person name="Rahman M.S."/>
            <person name="Alam M.M."/>
            <person name="Hou S."/>
            <person name="Wan X."/>
            <person name="Saito J.A."/>
            <person name="Alam M."/>
        </authorList>
    </citation>
    <scope>NUCLEOTIDE SEQUENCE [LARGE SCALE GENOMIC DNA]</scope>
    <source>
        <strain evidence="8 9">MS6</strain>
    </source>
</reference>
<evidence type="ECO:0000256" key="2">
    <source>
        <dbReference type="ARBA" id="ARBA00010617"/>
    </source>
</evidence>
<evidence type="ECO:0000313" key="8">
    <source>
        <dbReference type="EMBL" id="EKG16669.1"/>
    </source>
</evidence>
<dbReference type="InterPro" id="IPR036396">
    <property type="entry name" value="Cyt_P450_sf"/>
</dbReference>
<sequence>MLAMLIASAIPLYLVWSALCLFQNVQRARSTGLKVVISPISARNPVWMIFQDLLIPILDKLGVDTESALKLTKRSWNFHDRYQMHQKYGKAFAHATPSEVEIYVADLASSDELLARKKDFVKPMDMVGIINIYGPTVASTDGPDWFRHRRITATPFNERNNRIVWSESVKQTSQMLSYFTNKVGSVGSTALGEDTMTLTLHILTSAGLGFSYDFRGALENGKQENAEEEGHTLSYRNCLAAVLEDFIMMALLPKKIWVLPWLPKKWQKFWMYKQELKSYMVEMVEKTRNESSEHANLLSVLVRKNDEARQLKEVDPDAGVKRGLSDDELYGNIFIYSFAGHETTAHAVCYAMYFLAAYPEVQDWVSDEAKDVFKDVQTPEALSYEEVFPRLKRTLSVMVRKIPRQYVHQATDLTKYETLRLFPPVLNIPKTTGSFPQDLKVDGKIATLPPYTIVFPNVVALQSHPAYWGPDSLDWKPARWIESANDGEAESIRTPTKGTFIPWGDGPRICPGRKFSQVEFVAVIASMLWRHRIEVVPEQGEGFAEAKARIMEVMNDASEGVTLFMRNPEKVRVRVVER</sequence>
<keyword evidence="6" id="KW-0503">Monooxygenase</keyword>
<comment type="similarity">
    <text evidence="2 6">Belongs to the cytochrome P450 family.</text>
</comment>
<dbReference type="Proteomes" id="UP000007129">
    <property type="component" value="Unassembled WGS sequence"/>
</dbReference>
<keyword evidence="4 5" id="KW-0408">Iron</keyword>
<evidence type="ECO:0000256" key="6">
    <source>
        <dbReference type="RuleBase" id="RU000461"/>
    </source>
</evidence>
<keyword evidence="5 6" id="KW-0349">Heme</keyword>
<feature type="binding site" description="axial binding residue" evidence="5">
    <location>
        <position position="510"/>
    </location>
    <ligand>
        <name>heme</name>
        <dbReference type="ChEBI" id="CHEBI:30413"/>
    </ligand>
    <ligandPart>
        <name>Fe</name>
        <dbReference type="ChEBI" id="CHEBI:18248"/>
    </ligandPart>
</feature>
<dbReference type="PANTHER" id="PTHR24305:SF166">
    <property type="entry name" value="CYTOCHROME P450 12A4, MITOCHONDRIAL-RELATED"/>
    <property type="match status" value="1"/>
</dbReference>
<feature type="chain" id="PRO_5003868084" evidence="7">
    <location>
        <begin position="21"/>
        <end position="578"/>
    </location>
</feature>
<accession>K2S2D9</accession>
<evidence type="ECO:0000256" key="4">
    <source>
        <dbReference type="ARBA" id="ARBA00023004"/>
    </source>
</evidence>
<dbReference type="GO" id="GO:0020037">
    <property type="term" value="F:heme binding"/>
    <property type="evidence" value="ECO:0007669"/>
    <property type="project" value="InterPro"/>
</dbReference>
<dbReference type="GO" id="GO:0004497">
    <property type="term" value="F:monooxygenase activity"/>
    <property type="evidence" value="ECO:0007669"/>
    <property type="project" value="UniProtKB-KW"/>
</dbReference>
<dbReference type="GO" id="GO:0016705">
    <property type="term" value="F:oxidoreductase activity, acting on paired donors, with incorporation or reduction of molecular oxygen"/>
    <property type="evidence" value="ECO:0007669"/>
    <property type="project" value="InterPro"/>
</dbReference>
<dbReference type="GO" id="GO:0005506">
    <property type="term" value="F:iron ion binding"/>
    <property type="evidence" value="ECO:0007669"/>
    <property type="project" value="InterPro"/>
</dbReference>
<dbReference type="InterPro" id="IPR017972">
    <property type="entry name" value="Cyt_P450_CS"/>
</dbReference>
<proteinExistence type="inferred from homology"/>
<comment type="caution">
    <text evidence="8">The sequence shown here is derived from an EMBL/GenBank/DDBJ whole genome shotgun (WGS) entry which is preliminary data.</text>
</comment>
<evidence type="ECO:0000256" key="3">
    <source>
        <dbReference type="ARBA" id="ARBA00022723"/>
    </source>
</evidence>
<gene>
    <name evidence="8" type="ORF">MPH_06123</name>
</gene>
<dbReference type="Pfam" id="PF00067">
    <property type="entry name" value="p450"/>
    <property type="match status" value="2"/>
</dbReference>
<dbReference type="STRING" id="1126212.K2S2D9"/>
<evidence type="ECO:0000256" key="1">
    <source>
        <dbReference type="ARBA" id="ARBA00001971"/>
    </source>
</evidence>
<dbReference type="InterPro" id="IPR002401">
    <property type="entry name" value="Cyt_P450_E_grp-I"/>
</dbReference>
<dbReference type="CDD" id="cd11070">
    <property type="entry name" value="CYP56-like"/>
    <property type="match status" value="1"/>
</dbReference>
<dbReference type="eggNOG" id="KOG0157">
    <property type="taxonomic scope" value="Eukaryota"/>
</dbReference>
<dbReference type="Gene3D" id="1.10.630.10">
    <property type="entry name" value="Cytochrome P450"/>
    <property type="match status" value="1"/>
</dbReference>
<keyword evidence="3 5" id="KW-0479">Metal-binding</keyword>
<dbReference type="AlphaFoldDB" id="K2S2D9"/>
<feature type="signal peptide" evidence="7">
    <location>
        <begin position="1"/>
        <end position="20"/>
    </location>
</feature>
<dbReference type="EMBL" id="AHHD01000265">
    <property type="protein sequence ID" value="EKG16669.1"/>
    <property type="molecule type" value="Genomic_DNA"/>
</dbReference>
<organism evidence="8 9">
    <name type="scientific">Macrophomina phaseolina (strain MS6)</name>
    <name type="common">Charcoal rot fungus</name>
    <dbReference type="NCBI Taxonomy" id="1126212"/>
    <lineage>
        <taxon>Eukaryota</taxon>
        <taxon>Fungi</taxon>
        <taxon>Dikarya</taxon>
        <taxon>Ascomycota</taxon>
        <taxon>Pezizomycotina</taxon>
        <taxon>Dothideomycetes</taxon>
        <taxon>Dothideomycetes incertae sedis</taxon>
        <taxon>Botryosphaeriales</taxon>
        <taxon>Botryosphaeriaceae</taxon>
        <taxon>Macrophomina</taxon>
    </lineage>
</organism>